<keyword evidence="1" id="KW-0805">Transcription regulation</keyword>
<dbReference type="InterPro" id="IPR036271">
    <property type="entry name" value="Tet_transcr_reg_TetR-rel_C_sf"/>
</dbReference>
<dbReference type="PANTHER" id="PTHR30055:SF148">
    <property type="entry name" value="TETR-FAMILY TRANSCRIPTIONAL REGULATOR"/>
    <property type="match status" value="1"/>
</dbReference>
<sequence length="215" mass="23585">MDAELKPRGRPKDAAVEKRMLDAAIDLLIEVGFSGLTVDKITAHAGIPRSTFYRRWQTVNEVVIAAIRDVYADTYPTPPDTGHVITDLRQMVRAMAKLVADRRLGRVFRFLIAEMAVDADLREATMEIVRQRRTIATAVLQRGIDKGELRPDINVPMLIEVISGAMFFHQFFGETEIDETYVDNVATLVLEGALNSASSSAESSSATAASTTSAG</sequence>
<dbReference type="Gene3D" id="1.10.10.60">
    <property type="entry name" value="Homeodomain-like"/>
    <property type="match status" value="1"/>
</dbReference>
<evidence type="ECO:0000256" key="2">
    <source>
        <dbReference type="ARBA" id="ARBA00023125"/>
    </source>
</evidence>
<evidence type="ECO:0000256" key="1">
    <source>
        <dbReference type="ARBA" id="ARBA00023015"/>
    </source>
</evidence>
<proteinExistence type="predicted"/>
<dbReference type="SUPFAM" id="SSF48498">
    <property type="entry name" value="Tetracyclin repressor-like, C-terminal domain"/>
    <property type="match status" value="1"/>
</dbReference>
<evidence type="ECO:0000259" key="5">
    <source>
        <dbReference type="PROSITE" id="PS50977"/>
    </source>
</evidence>
<dbReference type="PANTHER" id="PTHR30055">
    <property type="entry name" value="HTH-TYPE TRANSCRIPTIONAL REGULATOR RUTR"/>
    <property type="match status" value="1"/>
</dbReference>
<dbReference type="EMBL" id="JAINVV010000011">
    <property type="protein sequence ID" value="MBY8825248.1"/>
    <property type="molecule type" value="Genomic_DNA"/>
</dbReference>
<dbReference type="Pfam" id="PF16859">
    <property type="entry name" value="TetR_C_11"/>
    <property type="match status" value="1"/>
</dbReference>
<accession>A0ABS7PV59</accession>
<dbReference type="Proteomes" id="UP000706039">
    <property type="component" value="Unassembled WGS sequence"/>
</dbReference>
<dbReference type="RefSeq" id="WP_222992345.1">
    <property type="nucleotide sequence ID" value="NZ_JAINVV010000011.1"/>
</dbReference>
<gene>
    <name evidence="6" type="ORF">K7G82_23295</name>
</gene>
<dbReference type="InterPro" id="IPR001647">
    <property type="entry name" value="HTH_TetR"/>
</dbReference>
<comment type="caution">
    <text evidence="6">The sequence shown here is derived from an EMBL/GenBank/DDBJ whole genome shotgun (WGS) entry which is preliminary data.</text>
</comment>
<dbReference type="SUPFAM" id="SSF46689">
    <property type="entry name" value="Homeodomain-like"/>
    <property type="match status" value="1"/>
</dbReference>
<feature type="domain" description="HTH tetR-type" evidence="5">
    <location>
        <begin position="14"/>
        <end position="74"/>
    </location>
</feature>
<dbReference type="PROSITE" id="PS50977">
    <property type="entry name" value="HTH_TETR_2"/>
    <property type="match status" value="1"/>
</dbReference>
<dbReference type="InterPro" id="IPR011075">
    <property type="entry name" value="TetR_C"/>
</dbReference>
<keyword evidence="2 4" id="KW-0238">DNA-binding</keyword>
<protein>
    <submittedName>
        <fullName evidence="6">TetR/AcrR family transcriptional regulator</fullName>
    </submittedName>
</protein>
<organism evidence="6 7">
    <name type="scientific">Sphingomonas colocasiae</name>
    <dbReference type="NCBI Taxonomy" id="1848973"/>
    <lineage>
        <taxon>Bacteria</taxon>
        <taxon>Pseudomonadati</taxon>
        <taxon>Pseudomonadota</taxon>
        <taxon>Alphaproteobacteria</taxon>
        <taxon>Sphingomonadales</taxon>
        <taxon>Sphingomonadaceae</taxon>
        <taxon>Sphingomonas</taxon>
    </lineage>
</organism>
<keyword evidence="7" id="KW-1185">Reference proteome</keyword>
<dbReference type="Pfam" id="PF00440">
    <property type="entry name" value="TetR_N"/>
    <property type="match status" value="1"/>
</dbReference>
<reference evidence="6 7" key="1">
    <citation type="submission" date="2021-08" db="EMBL/GenBank/DDBJ databases">
        <authorList>
            <person name="Tuo L."/>
        </authorList>
    </citation>
    <scope>NUCLEOTIDE SEQUENCE [LARGE SCALE GENOMIC DNA]</scope>
    <source>
        <strain evidence="6 7">JCM 31229</strain>
    </source>
</reference>
<evidence type="ECO:0000256" key="4">
    <source>
        <dbReference type="PROSITE-ProRule" id="PRU00335"/>
    </source>
</evidence>
<evidence type="ECO:0000256" key="3">
    <source>
        <dbReference type="ARBA" id="ARBA00023163"/>
    </source>
</evidence>
<evidence type="ECO:0000313" key="6">
    <source>
        <dbReference type="EMBL" id="MBY8825248.1"/>
    </source>
</evidence>
<feature type="DNA-binding region" description="H-T-H motif" evidence="4">
    <location>
        <begin position="37"/>
        <end position="56"/>
    </location>
</feature>
<dbReference type="InterPro" id="IPR009057">
    <property type="entry name" value="Homeodomain-like_sf"/>
</dbReference>
<dbReference type="Gene3D" id="1.10.357.10">
    <property type="entry name" value="Tetracycline Repressor, domain 2"/>
    <property type="match status" value="1"/>
</dbReference>
<dbReference type="InterPro" id="IPR050109">
    <property type="entry name" value="HTH-type_TetR-like_transc_reg"/>
</dbReference>
<name>A0ABS7PV59_9SPHN</name>
<keyword evidence="3" id="KW-0804">Transcription</keyword>
<evidence type="ECO:0000313" key="7">
    <source>
        <dbReference type="Proteomes" id="UP000706039"/>
    </source>
</evidence>